<organism evidence="2 3">
    <name type="scientific">Mediterranea massiliensis</name>
    <dbReference type="NCBI Taxonomy" id="1841865"/>
    <lineage>
        <taxon>Bacteria</taxon>
        <taxon>Pseudomonadati</taxon>
        <taxon>Bacteroidota</taxon>
        <taxon>Bacteroidia</taxon>
        <taxon>Bacteroidales</taxon>
        <taxon>Bacteroidaceae</taxon>
        <taxon>Mediterranea</taxon>
    </lineage>
</organism>
<dbReference type="EMBL" id="DYVX01000054">
    <property type="protein sequence ID" value="HJF92048.1"/>
    <property type="molecule type" value="Genomic_DNA"/>
</dbReference>
<dbReference type="RefSeq" id="WP_276827554.1">
    <property type="nucleotide sequence ID" value="NZ_DYVX01000054.1"/>
</dbReference>
<dbReference type="AlphaFoldDB" id="A0A921LCB6"/>
<sequence length="125" mass="13990">MKRAVILIALIPLFFSSCCSIFTSARQTVTFVGKEGTRIYDNGMKIATIGESGETSVRIRKKISSKELVAKKEGYKPAPLRLEATFNPVACINLLNVLAWGIDLGTQKAFKWENTFIEIEMEEEK</sequence>
<feature type="signal peptide" evidence="1">
    <location>
        <begin position="1"/>
        <end position="25"/>
    </location>
</feature>
<evidence type="ECO:0000256" key="1">
    <source>
        <dbReference type="SAM" id="SignalP"/>
    </source>
</evidence>
<reference evidence="2" key="1">
    <citation type="journal article" date="2021" name="PeerJ">
        <title>Extensive microbial diversity within the chicken gut microbiome revealed by metagenomics and culture.</title>
        <authorList>
            <person name="Gilroy R."/>
            <person name="Ravi A."/>
            <person name="Getino M."/>
            <person name="Pursley I."/>
            <person name="Horton D.L."/>
            <person name="Alikhan N.F."/>
            <person name="Baker D."/>
            <person name="Gharbi K."/>
            <person name="Hall N."/>
            <person name="Watson M."/>
            <person name="Adriaenssens E.M."/>
            <person name="Foster-Nyarko E."/>
            <person name="Jarju S."/>
            <person name="Secka A."/>
            <person name="Antonio M."/>
            <person name="Oren A."/>
            <person name="Chaudhuri R.R."/>
            <person name="La Ragione R."/>
            <person name="Hildebrand F."/>
            <person name="Pallen M.J."/>
        </authorList>
    </citation>
    <scope>NUCLEOTIDE SEQUENCE</scope>
    <source>
        <strain evidence="2">CHK55-1828</strain>
    </source>
</reference>
<evidence type="ECO:0000313" key="3">
    <source>
        <dbReference type="Proteomes" id="UP000717835"/>
    </source>
</evidence>
<dbReference type="Proteomes" id="UP000717835">
    <property type="component" value="Unassembled WGS sequence"/>
</dbReference>
<evidence type="ECO:0008006" key="4">
    <source>
        <dbReference type="Google" id="ProtNLM"/>
    </source>
</evidence>
<protein>
    <recommendedName>
        <fullName evidence="4">PEGA domain-containing protein</fullName>
    </recommendedName>
</protein>
<gene>
    <name evidence="2" type="ORF">K8W02_06650</name>
</gene>
<accession>A0A921LCB6</accession>
<reference evidence="2" key="2">
    <citation type="submission" date="2021-09" db="EMBL/GenBank/DDBJ databases">
        <authorList>
            <person name="Gilroy R."/>
        </authorList>
    </citation>
    <scope>NUCLEOTIDE SEQUENCE</scope>
    <source>
        <strain evidence="2">CHK55-1828</strain>
    </source>
</reference>
<evidence type="ECO:0000313" key="2">
    <source>
        <dbReference type="EMBL" id="HJF92048.1"/>
    </source>
</evidence>
<dbReference type="PROSITE" id="PS51257">
    <property type="entry name" value="PROKAR_LIPOPROTEIN"/>
    <property type="match status" value="1"/>
</dbReference>
<name>A0A921LCB6_9BACT</name>
<proteinExistence type="predicted"/>
<feature type="chain" id="PRO_5037895270" description="PEGA domain-containing protein" evidence="1">
    <location>
        <begin position="26"/>
        <end position="125"/>
    </location>
</feature>
<keyword evidence="1" id="KW-0732">Signal</keyword>
<comment type="caution">
    <text evidence="2">The sequence shown here is derived from an EMBL/GenBank/DDBJ whole genome shotgun (WGS) entry which is preliminary data.</text>
</comment>